<dbReference type="AlphaFoldDB" id="A0A327MNZ9"/>
<protein>
    <submittedName>
        <fullName evidence="1">Uncharacterized protein</fullName>
    </submittedName>
</protein>
<evidence type="ECO:0000313" key="1">
    <source>
        <dbReference type="EMBL" id="RAI64587.1"/>
    </source>
</evidence>
<gene>
    <name evidence="1" type="ORF">DOZ80_26045</name>
</gene>
<reference evidence="1 2" key="1">
    <citation type="submission" date="2018-06" db="EMBL/GenBank/DDBJ databases">
        <authorList>
            <person name="Zhirakovskaya E."/>
        </authorList>
    </citation>
    <scope>NUCLEOTIDE SEQUENCE [LARGE SCALE GENOMIC DNA]</scope>
    <source>
        <strain evidence="1 2">LY3</strain>
    </source>
</reference>
<organism evidence="1 2">
    <name type="scientific">Pseudomonas fluorescens</name>
    <dbReference type="NCBI Taxonomy" id="294"/>
    <lineage>
        <taxon>Bacteria</taxon>
        <taxon>Pseudomonadati</taxon>
        <taxon>Pseudomonadota</taxon>
        <taxon>Gammaproteobacteria</taxon>
        <taxon>Pseudomonadales</taxon>
        <taxon>Pseudomonadaceae</taxon>
        <taxon>Pseudomonas</taxon>
    </lineage>
</organism>
<dbReference type="EMBL" id="QLIN01000015">
    <property type="protein sequence ID" value="RAI64587.1"/>
    <property type="molecule type" value="Genomic_DNA"/>
</dbReference>
<accession>A0A327MNZ9</accession>
<proteinExistence type="predicted"/>
<comment type="caution">
    <text evidence="1">The sequence shown here is derived from an EMBL/GenBank/DDBJ whole genome shotgun (WGS) entry which is preliminary data.</text>
</comment>
<sequence length="84" mass="9128">MVVNDAACLPTKRSALESIASKLAPTGALVFQLNSMSANGYSVAKSIHPLPCQQSRCLHPGPCRPVLISIRTRCHERHKNHSSH</sequence>
<dbReference type="Proteomes" id="UP000249493">
    <property type="component" value="Unassembled WGS sequence"/>
</dbReference>
<evidence type="ECO:0000313" key="2">
    <source>
        <dbReference type="Proteomes" id="UP000249493"/>
    </source>
</evidence>
<name>A0A327MNZ9_PSEFL</name>